<proteinExistence type="predicted"/>
<dbReference type="EMBL" id="MN549361">
    <property type="protein sequence ID" value="QGZ14259.1"/>
    <property type="molecule type" value="Genomic_DNA"/>
</dbReference>
<evidence type="ECO:0000313" key="1">
    <source>
        <dbReference type="EMBL" id="QGZ14259.1"/>
    </source>
</evidence>
<reference evidence="1 2" key="1">
    <citation type="submission" date="2019-10" db="EMBL/GenBank/DDBJ databases">
        <title>Complete genome sequence of bacteriophage vB_RLeM_RL2RES.</title>
        <authorList>
            <person name="Gunathilake D."/>
            <person name="Bhat S."/>
            <person name="Yost C.K."/>
            <person name="Hynes M.F."/>
        </authorList>
    </citation>
    <scope>NUCLEOTIDE SEQUENCE [LARGE SCALE GENOMIC DNA]</scope>
</reference>
<keyword evidence="2" id="KW-1185">Reference proteome</keyword>
<protein>
    <submittedName>
        <fullName evidence="1">Uncharacterized protein</fullName>
    </submittedName>
</protein>
<dbReference type="Proteomes" id="UP000433502">
    <property type="component" value="Segment"/>
</dbReference>
<evidence type="ECO:0000313" key="2">
    <source>
        <dbReference type="Proteomes" id="UP000433502"/>
    </source>
</evidence>
<sequence>MKLFEPVWISADENRDFASEGHLKVNFDISWTDNTVNIDPEPALWNRFVSEEVFEEFYNRLYSDLVMKFRGLPNTEELRRDVYKFIQDLVEEYQNKGLLR</sequence>
<name>A0A6B9J1I9_9CAUD</name>
<accession>A0A6B9J1I9</accession>
<gene>
    <name evidence="1" type="ORF">RL2RES_195</name>
</gene>
<organism evidence="1 2">
    <name type="scientific">Rhizobium phage RL2RES</name>
    <dbReference type="NCBI Taxonomy" id="103371"/>
    <lineage>
        <taxon>Viruses</taxon>
        <taxon>Duplodnaviria</taxon>
        <taxon>Heunggongvirae</taxon>
        <taxon>Uroviricota</taxon>
        <taxon>Caudoviricetes</taxon>
        <taxon>Pootjesviridae</taxon>
        <taxon>Innesvirus</taxon>
        <taxon>Innesvirus RL2RES</taxon>
    </lineage>
</organism>